<keyword evidence="4" id="KW-1185">Reference proteome</keyword>
<keyword evidence="5" id="KW-0649">Protein kinase inhibitor</keyword>
<dbReference type="PANTHER" id="PTHR33312:SF19">
    <property type="entry name" value="BRI1 KINASE INHIBITOR 1"/>
    <property type="match status" value="1"/>
</dbReference>
<dbReference type="GeneID" id="109725442"/>
<evidence type="ECO:0000313" key="4">
    <source>
        <dbReference type="Proteomes" id="UP000515123"/>
    </source>
</evidence>
<accession>A0A199UMC3</accession>
<dbReference type="PANTHER" id="PTHR33312">
    <property type="entry name" value="MEMBRANE-ASSOCIATED KINASE REGULATOR 4-RELATED"/>
    <property type="match status" value="1"/>
</dbReference>
<dbReference type="Proteomes" id="UP000092600">
    <property type="component" value="Unassembled WGS sequence"/>
</dbReference>
<protein>
    <submittedName>
        <fullName evidence="5">Probable BRI1 kinase inhibitor 1</fullName>
    </submittedName>
    <submittedName>
        <fullName evidence="2">Putative BRI1 kinase inhibitor 1</fullName>
    </submittedName>
</protein>
<sequence length="205" mass="22924">MFLLHPSPPPHEFSFTLPLHPLVNSKHAATPANDIFLHGHLLPLNNLVKEKERTMPSALSAFLGLESWRKRSRTTAEDKNKNKNKKAFDAAQFLRKKYASMVEPLLFFFNKDKESKRGVTPRRYSFSGHSGYIFAKEKWKKKRTAHSSVPASARTSPVNSGRLAGTPTVSFSSSDKSSMEELQSAIQAAIAHCKNSIAEKGCREV</sequence>
<dbReference type="EMBL" id="LSRQ01006554">
    <property type="protein sequence ID" value="OAY66027.1"/>
    <property type="molecule type" value="Genomic_DNA"/>
</dbReference>
<dbReference type="STRING" id="4615.A0A199UMC3"/>
<dbReference type="OrthoDB" id="1709800at2759"/>
<organism evidence="2 3">
    <name type="scientific">Ananas comosus</name>
    <name type="common">Pineapple</name>
    <name type="synonym">Ananas ananas</name>
    <dbReference type="NCBI Taxonomy" id="4615"/>
    <lineage>
        <taxon>Eukaryota</taxon>
        <taxon>Viridiplantae</taxon>
        <taxon>Streptophyta</taxon>
        <taxon>Embryophyta</taxon>
        <taxon>Tracheophyta</taxon>
        <taxon>Spermatophyta</taxon>
        <taxon>Magnoliopsida</taxon>
        <taxon>Liliopsida</taxon>
        <taxon>Poales</taxon>
        <taxon>Bromeliaceae</taxon>
        <taxon>Bromelioideae</taxon>
        <taxon>Ananas</taxon>
    </lineage>
</organism>
<evidence type="ECO:0000313" key="2">
    <source>
        <dbReference type="EMBL" id="OAY66027.1"/>
    </source>
</evidence>
<dbReference type="Proteomes" id="UP000515123">
    <property type="component" value="Linkage group 20"/>
</dbReference>
<dbReference type="GO" id="GO:0004860">
    <property type="term" value="F:protein kinase inhibitor activity"/>
    <property type="evidence" value="ECO:0007669"/>
    <property type="project" value="UniProtKB-KW"/>
</dbReference>
<reference evidence="2 3" key="1">
    <citation type="journal article" date="2016" name="DNA Res.">
        <title>The draft genome of MD-2 pineapple using hybrid error correction of long reads.</title>
        <authorList>
            <person name="Redwan R.M."/>
            <person name="Saidin A."/>
            <person name="Kumar S.V."/>
        </authorList>
    </citation>
    <scope>NUCLEOTIDE SEQUENCE [LARGE SCALE GENOMIC DNA]</scope>
    <source>
        <strain evidence="3">cv. MD2</strain>
        <tissue evidence="2">Leaf</tissue>
    </source>
</reference>
<evidence type="ECO:0000313" key="5">
    <source>
        <dbReference type="RefSeq" id="XP_020110219.1"/>
    </source>
</evidence>
<proteinExistence type="predicted"/>
<gene>
    <name evidence="5" type="primary">LOC109725442</name>
    <name evidence="2" type="ORF">ACMD2_04903</name>
</gene>
<reference evidence="5" key="2">
    <citation type="submission" date="2025-04" db="UniProtKB">
        <authorList>
            <consortium name="RefSeq"/>
        </authorList>
    </citation>
    <scope>IDENTIFICATION</scope>
    <source>
        <tissue evidence="5">Leaf</tissue>
    </source>
</reference>
<dbReference type="AlphaFoldDB" id="A0A199UMC3"/>
<dbReference type="GO" id="GO:0005886">
    <property type="term" value="C:plasma membrane"/>
    <property type="evidence" value="ECO:0007669"/>
    <property type="project" value="InterPro"/>
</dbReference>
<evidence type="ECO:0000256" key="1">
    <source>
        <dbReference type="SAM" id="MobiDB-lite"/>
    </source>
</evidence>
<dbReference type="InterPro" id="IPR039620">
    <property type="entry name" value="BKI1/MAKR1/3/4"/>
</dbReference>
<evidence type="ECO:0000313" key="3">
    <source>
        <dbReference type="Proteomes" id="UP000092600"/>
    </source>
</evidence>
<feature type="region of interest" description="Disordered" evidence="1">
    <location>
        <begin position="148"/>
        <end position="174"/>
    </location>
</feature>
<dbReference type="RefSeq" id="XP_020110219.1">
    <property type="nucleotide sequence ID" value="XM_020254630.1"/>
</dbReference>
<feature type="compositionally biased region" description="Polar residues" evidence="1">
    <location>
        <begin position="148"/>
        <end position="159"/>
    </location>
</feature>
<dbReference type="Gramene" id="Aco014759.1.mrna1">
    <property type="protein sequence ID" value="Aco014759.1.mrna1.cds1"/>
    <property type="gene ID" value="Aco014759.1.path1"/>
</dbReference>
<name>A0A199UMC3_ANACO</name>